<sequence>MLCAYFRLKEGFSFLFCPSLIHKISVVIKSCSETCGTNEQYNECGSACEPSCKNPKPEMCTMQCVVGCQCKSGFFRDDSGQCVAKCSSTEPSLPPCSQVKCPKGTKCLFRCQPDRVKRDYRGTKTCATMKCPPGTKCEQETINCFVAPCPQPDPRCV</sequence>
<dbReference type="GO" id="GO:0004867">
    <property type="term" value="F:serine-type endopeptidase inhibitor activity"/>
    <property type="evidence" value="ECO:0007669"/>
    <property type="project" value="UniProtKB-KW"/>
</dbReference>
<dbReference type="STRING" id="27835.A0A3P7BA71"/>
<evidence type="ECO:0000313" key="5">
    <source>
        <dbReference type="EMBL" id="VDL78725.1"/>
    </source>
</evidence>
<dbReference type="EMBL" id="UYSL01021612">
    <property type="protein sequence ID" value="VDL78725.1"/>
    <property type="molecule type" value="Genomic_DNA"/>
</dbReference>
<dbReference type="Pfam" id="PF01826">
    <property type="entry name" value="TIL"/>
    <property type="match status" value="1"/>
</dbReference>
<evidence type="ECO:0000313" key="6">
    <source>
        <dbReference type="Proteomes" id="UP000271162"/>
    </source>
</evidence>
<keyword evidence="3" id="KW-1015">Disulfide bond</keyword>
<organism evidence="5 6">
    <name type="scientific">Nippostrongylus brasiliensis</name>
    <name type="common">Rat hookworm</name>
    <dbReference type="NCBI Taxonomy" id="27835"/>
    <lineage>
        <taxon>Eukaryota</taxon>
        <taxon>Metazoa</taxon>
        <taxon>Ecdysozoa</taxon>
        <taxon>Nematoda</taxon>
        <taxon>Chromadorea</taxon>
        <taxon>Rhabditida</taxon>
        <taxon>Rhabditina</taxon>
        <taxon>Rhabditomorpha</taxon>
        <taxon>Strongyloidea</taxon>
        <taxon>Heligmosomidae</taxon>
        <taxon>Nippostrongylus</taxon>
    </lineage>
</organism>
<dbReference type="AlphaFoldDB" id="A0A3P7BA71"/>
<dbReference type="Gene3D" id="2.10.25.10">
    <property type="entry name" value="Laminin"/>
    <property type="match status" value="1"/>
</dbReference>
<name>A0A3P7BA71_NIPBR</name>
<dbReference type="Proteomes" id="UP000271162">
    <property type="component" value="Unassembled WGS sequence"/>
</dbReference>
<protein>
    <recommendedName>
        <fullName evidence="4">TIL domain-containing protein</fullName>
    </recommendedName>
</protein>
<proteinExistence type="predicted"/>
<dbReference type="InterPro" id="IPR051368">
    <property type="entry name" value="SerProtInhib-TIL_Domain"/>
</dbReference>
<gene>
    <name evidence="5" type="ORF">NBR_LOCUS15131</name>
</gene>
<evidence type="ECO:0000256" key="3">
    <source>
        <dbReference type="ARBA" id="ARBA00023157"/>
    </source>
</evidence>
<evidence type="ECO:0000256" key="2">
    <source>
        <dbReference type="ARBA" id="ARBA00022900"/>
    </source>
</evidence>
<accession>A0A3P7BA71</accession>
<keyword evidence="1" id="KW-0646">Protease inhibitor</keyword>
<keyword evidence="2" id="KW-0722">Serine protease inhibitor</keyword>
<keyword evidence="6" id="KW-1185">Reference proteome</keyword>
<dbReference type="InterPro" id="IPR002919">
    <property type="entry name" value="TIL_dom"/>
</dbReference>
<dbReference type="SUPFAM" id="SSF57567">
    <property type="entry name" value="Serine protease inhibitors"/>
    <property type="match status" value="1"/>
</dbReference>
<feature type="domain" description="TIL" evidence="4">
    <location>
        <begin position="35"/>
        <end position="85"/>
    </location>
</feature>
<evidence type="ECO:0000259" key="4">
    <source>
        <dbReference type="Pfam" id="PF01826"/>
    </source>
</evidence>
<evidence type="ECO:0000256" key="1">
    <source>
        <dbReference type="ARBA" id="ARBA00022690"/>
    </source>
</evidence>
<dbReference type="PANTHER" id="PTHR23259:SF70">
    <property type="entry name" value="ACCESSORY GLAND PROTEIN ACP62F-RELATED"/>
    <property type="match status" value="1"/>
</dbReference>
<dbReference type="InterPro" id="IPR036084">
    <property type="entry name" value="Ser_inhib-like_sf"/>
</dbReference>
<reference evidence="5 6" key="1">
    <citation type="submission" date="2018-11" db="EMBL/GenBank/DDBJ databases">
        <authorList>
            <consortium name="Pathogen Informatics"/>
        </authorList>
    </citation>
    <scope>NUCLEOTIDE SEQUENCE [LARGE SCALE GENOMIC DNA]</scope>
</reference>
<dbReference type="PANTHER" id="PTHR23259">
    <property type="entry name" value="RIDDLE"/>
    <property type="match status" value="1"/>
</dbReference>
<dbReference type="CDD" id="cd19941">
    <property type="entry name" value="TIL"/>
    <property type="match status" value="1"/>
</dbReference>